<feature type="region of interest" description="Disordered" evidence="1">
    <location>
        <begin position="128"/>
        <end position="148"/>
    </location>
</feature>
<keyword evidence="3" id="KW-1185">Reference proteome</keyword>
<sequence length="148" mass="16565">MRCVRRELVSRVRALELCCAPCSLAVPLRGKAPNRRLYGSWPAAAVHIPWRDRRALSETGPDVYHGALVVAVARQIFHRVRALMSTTVLAGASAAECECLNALTRLVADFDTAWAKGARWIEEGVDNRQRGRDDMGRGQVEQEARWLR</sequence>
<dbReference type="Proteomes" id="UP001500603">
    <property type="component" value="Unassembled WGS sequence"/>
</dbReference>
<evidence type="ECO:0000313" key="3">
    <source>
        <dbReference type="Proteomes" id="UP001500603"/>
    </source>
</evidence>
<protein>
    <submittedName>
        <fullName evidence="2">Uncharacterized protein</fullName>
    </submittedName>
</protein>
<evidence type="ECO:0000313" key="2">
    <source>
        <dbReference type="EMBL" id="GAA5058904.1"/>
    </source>
</evidence>
<gene>
    <name evidence="2" type="ORF">GCM10023318_38780</name>
</gene>
<proteinExistence type="predicted"/>
<organism evidence="2 3">
    <name type="scientific">Nocardia callitridis</name>
    <dbReference type="NCBI Taxonomy" id="648753"/>
    <lineage>
        <taxon>Bacteria</taxon>
        <taxon>Bacillati</taxon>
        <taxon>Actinomycetota</taxon>
        <taxon>Actinomycetes</taxon>
        <taxon>Mycobacteriales</taxon>
        <taxon>Nocardiaceae</taxon>
        <taxon>Nocardia</taxon>
    </lineage>
</organism>
<name>A0ABP9KI32_9NOCA</name>
<reference evidence="3" key="1">
    <citation type="journal article" date="2019" name="Int. J. Syst. Evol. Microbiol.">
        <title>The Global Catalogue of Microorganisms (GCM) 10K type strain sequencing project: providing services to taxonomists for standard genome sequencing and annotation.</title>
        <authorList>
            <consortium name="The Broad Institute Genomics Platform"/>
            <consortium name="The Broad Institute Genome Sequencing Center for Infectious Disease"/>
            <person name="Wu L."/>
            <person name="Ma J."/>
        </authorList>
    </citation>
    <scope>NUCLEOTIDE SEQUENCE [LARGE SCALE GENOMIC DNA]</scope>
    <source>
        <strain evidence="3">JCM 18298</strain>
    </source>
</reference>
<evidence type="ECO:0000256" key="1">
    <source>
        <dbReference type="SAM" id="MobiDB-lite"/>
    </source>
</evidence>
<comment type="caution">
    <text evidence="2">The sequence shown here is derived from an EMBL/GenBank/DDBJ whole genome shotgun (WGS) entry which is preliminary data.</text>
</comment>
<accession>A0ABP9KI32</accession>
<dbReference type="EMBL" id="BAABJM010000003">
    <property type="protein sequence ID" value="GAA5058904.1"/>
    <property type="molecule type" value="Genomic_DNA"/>
</dbReference>